<dbReference type="Pfam" id="PF23269">
    <property type="entry name" value="DUF7074"/>
    <property type="match status" value="1"/>
</dbReference>
<evidence type="ECO:0000259" key="3">
    <source>
        <dbReference type="Pfam" id="PF23272"/>
    </source>
</evidence>
<feature type="compositionally biased region" description="Basic and acidic residues" evidence="1">
    <location>
        <begin position="606"/>
        <end position="618"/>
    </location>
</feature>
<feature type="compositionally biased region" description="Polar residues" evidence="1">
    <location>
        <begin position="352"/>
        <end position="372"/>
    </location>
</feature>
<dbReference type="PROSITE" id="PS50096">
    <property type="entry name" value="IQ"/>
    <property type="match status" value="1"/>
</dbReference>
<evidence type="ECO:0000259" key="2">
    <source>
        <dbReference type="Pfam" id="PF23269"/>
    </source>
</evidence>
<evidence type="ECO:0008006" key="6">
    <source>
        <dbReference type="Google" id="ProtNLM"/>
    </source>
</evidence>
<gene>
    <name evidence="4" type="ORF">ZIOFF_002611</name>
</gene>
<evidence type="ECO:0000256" key="1">
    <source>
        <dbReference type="SAM" id="MobiDB-lite"/>
    </source>
</evidence>
<dbReference type="PANTHER" id="PTHR31469:SF4">
    <property type="entry name" value="O-FUCOSYLTRANSFERASE FAMILY PROTEIN"/>
    <property type="match status" value="1"/>
</dbReference>
<feature type="domain" description="DUF7075" evidence="3">
    <location>
        <begin position="887"/>
        <end position="1186"/>
    </location>
</feature>
<dbReference type="InterPro" id="IPR055502">
    <property type="entry name" value="DUF7074"/>
</dbReference>
<reference evidence="4 5" key="1">
    <citation type="submission" date="2020-08" db="EMBL/GenBank/DDBJ databases">
        <title>Plant Genome Project.</title>
        <authorList>
            <person name="Zhang R.-G."/>
        </authorList>
    </citation>
    <scope>NUCLEOTIDE SEQUENCE [LARGE SCALE GENOMIC DNA]</scope>
    <source>
        <tissue evidence="4">Rhizome</tissue>
    </source>
</reference>
<dbReference type="AlphaFoldDB" id="A0A8J5HX53"/>
<dbReference type="EMBL" id="JACMSC010000001">
    <property type="protein sequence ID" value="KAG6537517.1"/>
    <property type="molecule type" value="Genomic_DNA"/>
</dbReference>
<proteinExistence type="predicted"/>
<feature type="compositionally biased region" description="Low complexity" evidence="1">
    <location>
        <begin position="851"/>
        <end position="871"/>
    </location>
</feature>
<sequence>MSISLLYREADDDSMDKSLKSNITKTLSLTDKVWLILRSTSFKGQHVVQSTLRTCQSGKLMIRGFLSFNSRRKVCPFDIQTSNSVLSPRSVAKDNNKGSDECKTPRAHLTNETLQSPELEEEAAIRLQKVYRSFRTRRQLADCAIIVEQQWWKVIDFALLEQSSVLFFDLQKQESAVSRWSRARTRAAKVGKGLSKDEKAQKLALQHWLEAIDPRHRYGHNLHFYYDHWLQCFCGQPFFYWLDVGEGKEINLQEQCHRQKLQQQCIMYLGPKKKGRFQHSSFLAGGATSAAGRLVIEHGILKAVWPHSGHYRPTNANFQEFMSFLQQHGVDIADIRTSPIEGEEDVCVEPITKSSNPSLVDSTTEEIGSNRPTDLAPECNIDNKIEVTEEAIFQVGENDEKAGDSAELIHRRMTRSCQLGKKLSFKWATGTGPRILCVREYPTEIQFRALEQVSLSPRENGSPRTSPRIPPIQSPANEGCNKLIVSLLNCIEFYKDERKFTCMEEDMMSMHEQETADIKRTFHRAPYKSVRYLIGAVVWEHKPLWPVWFGRRAVYADALLCIDLLLQTTTAESLELRHHPLSVEISSPPTATATAFRPPPPAPRPRSRDTMKDPGDGVAAERELPVSQKAIKVLSNVCFSAFVLFVLVFTVVAITYQPPDPWFDSPKAIISKSLAATLPNATFRTDDSVLRTGEDLASSPSPSPNDGDTLSDASDNAADSFDIATASPDTTDNASAADADDNVASVLLPKLPPSSADCDSDAPINCSDPRALSAIRRFNARIFRRSIIFVSYEKPVPGSSAGECDASWRFRNRLEKSWRRYRDYRRFRLAVADNCSYKVIAAGKFHSGSNAAPKPLSSPRRSSSPAPPAQIADAEINDTIPTLGSESDFRKGKYLYYTRGGDYCKGMNQYLWSFLCGLGEAQFLNRTLVLDLNICLPAAYNPSGRNEEGKDFRYYFDFEHLKESAFVVEESEFLRDWHRWEKKAPGRKGGGKITVRKVPTYRVTPMQLKKDKSTIIWRQFEGREPENYWYRVCEGRAAKFIQRPWHSIWKSKRLMNIVSQIAGRMDWDYDAVHVIRGEKARNKQLWPNLDADTSPGALVQKLTKMIHEWRNLYIATNEPFYNYFDKLRSHYKVHLLDDFKDLWGNTSEWYNETLSLNNGRPVEFDGYMRVAVDTEVLYRAKNQVETFNNLTRDCKDGINTC</sequence>
<dbReference type="Proteomes" id="UP000734854">
    <property type="component" value="Unassembled WGS sequence"/>
</dbReference>
<evidence type="ECO:0000313" key="4">
    <source>
        <dbReference type="EMBL" id="KAG6537517.1"/>
    </source>
</evidence>
<feature type="compositionally biased region" description="Polar residues" evidence="1">
    <location>
        <begin position="698"/>
        <end position="708"/>
    </location>
</feature>
<feature type="compositionally biased region" description="Polar residues" evidence="1">
    <location>
        <begin position="453"/>
        <end position="465"/>
    </location>
</feature>
<feature type="region of interest" description="Disordered" evidence="1">
    <location>
        <begin position="585"/>
        <end position="618"/>
    </location>
</feature>
<feature type="region of interest" description="Disordered" evidence="1">
    <location>
        <begin position="352"/>
        <end position="376"/>
    </location>
</feature>
<feature type="region of interest" description="Disordered" evidence="1">
    <location>
        <begin position="452"/>
        <end position="473"/>
    </location>
</feature>
<dbReference type="Pfam" id="PF23272">
    <property type="entry name" value="DUF7075"/>
    <property type="match status" value="1"/>
</dbReference>
<feature type="region of interest" description="Disordered" evidence="1">
    <location>
        <begin position="692"/>
        <end position="714"/>
    </location>
</feature>
<dbReference type="PANTHER" id="PTHR31469">
    <property type="entry name" value="OS07G0633600 PROTEIN"/>
    <property type="match status" value="1"/>
</dbReference>
<keyword evidence="5" id="KW-1185">Reference proteome</keyword>
<organism evidence="4 5">
    <name type="scientific">Zingiber officinale</name>
    <name type="common">Ginger</name>
    <name type="synonym">Amomum zingiber</name>
    <dbReference type="NCBI Taxonomy" id="94328"/>
    <lineage>
        <taxon>Eukaryota</taxon>
        <taxon>Viridiplantae</taxon>
        <taxon>Streptophyta</taxon>
        <taxon>Embryophyta</taxon>
        <taxon>Tracheophyta</taxon>
        <taxon>Spermatophyta</taxon>
        <taxon>Magnoliopsida</taxon>
        <taxon>Liliopsida</taxon>
        <taxon>Zingiberales</taxon>
        <taxon>Zingiberaceae</taxon>
        <taxon>Zingiber</taxon>
    </lineage>
</organism>
<dbReference type="InterPro" id="IPR055503">
    <property type="entry name" value="DUF7075"/>
</dbReference>
<dbReference type="GO" id="GO:0005794">
    <property type="term" value="C:Golgi apparatus"/>
    <property type="evidence" value="ECO:0007669"/>
    <property type="project" value="TreeGrafter"/>
</dbReference>
<feature type="region of interest" description="Disordered" evidence="1">
    <location>
        <begin position="850"/>
        <end position="871"/>
    </location>
</feature>
<accession>A0A8J5HX53</accession>
<evidence type="ECO:0000313" key="5">
    <source>
        <dbReference type="Proteomes" id="UP000734854"/>
    </source>
</evidence>
<feature type="compositionally biased region" description="Low complexity" evidence="1">
    <location>
        <begin position="586"/>
        <end position="596"/>
    </location>
</feature>
<name>A0A8J5HX53_ZINOF</name>
<feature type="domain" description="DUF7074" evidence="2">
    <location>
        <begin position="762"/>
        <end position="847"/>
    </location>
</feature>
<comment type="caution">
    <text evidence="4">The sequence shown here is derived from an EMBL/GenBank/DDBJ whole genome shotgun (WGS) entry which is preliminary data.</text>
</comment>
<protein>
    <recommendedName>
        <fullName evidence="6">O-fucosyltransferase family protein</fullName>
    </recommendedName>
</protein>